<proteinExistence type="inferred from homology"/>
<comment type="subunit">
    <text evidence="10">Monomer.</text>
</comment>
<comment type="function">
    <text evidence="2 10 12">Catalyzes the transfer of a dimethylallyl group onto the adenine at position 37 in tRNAs that read codons beginning with uridine, leading to the formation of N6-(dimethylallyl)adenosine (i(6)A).</text>
</comment>
<evidence type="ECO:0000256" key="13">
    <source>
        <dbReference type="RuleBase" id="RU003785"/>
    </source>
</evidence>
<sequence>MTRAIVLAGPTGVGKSRIAVEVAERLNGEIISADSRQVYRHLRIGTARPSRGEMSRVPHHLTGFLDPREAYSAGRFARDASEIVEAVDRRGRLPVICGGTGFYIKALLEGLFDEGFAIEERENVERTRRSLEAELERAGPSELHKRLRDLDPESAARIHPHDSQRIIRALEVFEVSGIPLSRHQKGAPPQIPVIEAYKICISLPRPILYEVIDRRVEEMFEKGLVEEVAELLGKGYGRETPAFESLGYTDVVRYLSGEIGREAAIDRMRARTRQYAKRQLTWFGHEGGYHWITAGEESVGRIVAGWGEYIRQKGERE</sequence>
<feature type="region of interest" description="Interaction with substrate tRNA" evidence="10">
    <location>
        <begin position="34"/>
        <end position="37"/>
    </location>
</feature>
<protein>
    <recommendedName>
        <fullName evidence="10">tRNA dimethylallyltransferase</fullName>
        <ecNumber evidence="10">2.5.1.75</ecNumber>
    </recommendedName>
    <alternativeName>
        <fullName evidence="10">Dimethylallyl diphosphate:tRNA dimethylallyltransferase</fullName>
        <shortName evidence="10">DMAPP:tRNA dimethylallyltransferase</shortName>
        <shortName evidence="10">DMATase</shortName>
    </alternativeName>
    <alternativeName>
        <fullName evidence="10">Isopentenyl-diphosphate:tRNA isopentenyltransferase</fullName>
        <shortName evidence="10">IPP transferase</shortName>
        <shortName evidence="10">IPPT</shortName>
        <shortName evidence="10">IPTase</shortName>
    </alternativeName>
</protein>
<dbReference type="GO" id="GO:0005524">
    <property type="term" value="F:ATP binding"/>
    <property type="evidence" value="ECO:0007669"/>
    <property type="project" value="UniProtKB-UniRule"/>
</dbReference>
<evidence type="ECO:0000256" key="11">
    <source>
        <dbReference type="RuleBase" id="RU003783"/>
    </source>
</evidence>
<comment type="catalytic activity">
    <reaction evidence="9 10 11">
        <text>adenosine(37) in tRNA + dimethylallyl diphosphate = N(6)-dimethylallyladenosine(37) in tRNA + diphosphate</text>
        <dbReference type="Rhea" id="RHEA:26482"/>
        <dbReference type="Rhea" id="RHEA-COMP:10162"/>
        <dbReference type="Rhea" id="RHEA-COMP:10375"/>
        <dbReference type="ChEBI" id="CHEBI:33019"/>
        <dbReference type="ChEBI" id="CHEBI:57623"/>
        <dbReference type="ChEBI" id="CHEBI:74411"/>
        <dbReference type="ChEBI" id="CHEBI:74415"/>
        <dbReference type="EC" id="2.5.1.75"/>
    </reaction>
</comment>
<accession>A0A1F5YD19</accession>
<dbReference type="EC" id="2.5.1.75" evidence="10"/>
<dbReference type="InterPro" id="IPR018022">
    <property type="entry name" value="IPT"/>
</dbReference>
<dbReference type="GO" id="GO:0006400">
    <property type="term" value="P:tRNA modification"/>
    <property type="evidence" value="ECO:0007669"/>
    <property type="project" value="TreeGrafter"/>
</dbReference>
<feature type="region of interest" description="Interaction with substrate tRNA" evidence="10">
    <location>
        <begin position="164"/>
        <end position="168"/>
    </location>
</feature>
<dbReference type="Gene3D" id="1.10.20.140">
    <property type="match status" value="1"/>
</dbReference>
<dbReference type="AlphaFoldDB" id="A0A1F5YD19"/>
<dbReference type="EMBL" id="MFIW01000019">
    <property type="protein sequence ID" value="OGF98029.1"/>
    <property type="molecule type" value="Genomic_DNA"/>
</dbReference>
<dbReference type="NCBIfam" id="TIGR00174">
    <property type="entry name" value="miaA"/>
    <property type="match status" value="1"/>
</dbReference>
<evidence type="ECO:0000256" key="8">
    <source>
        <dbReference type="ARBA" id="ARBA00022842"/>
    </source>
</evidence>
<reference evidence="14 15" key="1">
    <citation type="journal article" date="2016" name="Nat. Commun.">
        <title>Thousands of microbial genomes shed light on interconnected biogeochemical processes in an aquifer system.</title>
        <authorList>
            <person name="Anantharaman K."/>
            <person name="Brown C.T."/>
            <person name="Hug L.A."/>
            <person name="Sharon I."/>
            <person name="Castelle C.J."/>
            <person name="Probst A.J."/>
            <person name="Thomas B.C."/>
            <person name="Singh A."/>
            <person name="Wilkins M.J."/>
            <person name="Karaoz U."/>
            <person name="Brodie E.L."/>
            <person name="Williams K.H."/>
            <person name="Hubbard S.S."/>
            <person name="Banfield J.F."/>
        </authorList>
    </citation>
    <scope>NUCLEOTIDE SEQUENCE [LARGE SCALE GENOMIC DNA]</scope>
</reference>
<evidence type="ECO:0000313" key="14">
    <source>
        <dbReference type="EMBL" id="OGF98029.1"/>
    </source>
</evidence>
<evidence type="ECO:0000256" key="7">
    <source>
        <dbReference type="ARBA" id="ARBA00022840"/>
    </source>
</evidence>
<dbReference type="PANTHER" id="PTHR11088:SF60">
    <property type="entry name" value="TRNA DIMETHYLALLYLTRANSFERASE"/>
    <property type="match status" value="1"/>
</dbReference>
<dbReference type="FunFam" id="1.10.20.140:FF:000001">
    <property type="entry name" value="tRNA dimethylallyltransferase"/>
    <property type="match status" value="1"/>
</dbReference>
<evidence type="ECO:0000256" key="5">
    <source>
        <dbReference type="ARBA" id="ARBA00022694"/>
    </source>
</evidence>
<feature type="site" description="Interaction with substrate tRNA" evidence="10">
    <location>
        <position position="128"/>
    </location>
</feature>
<dbReference type="HAMAP" id="MF_00185">
    <property type="entry name" value="IPP_trans"/>
    <property type="match status" value="1"/>
</dbReference>
<evidence type="ECO:0000256" key="6">
    <source>
        <dbReference type="ARBA" id="ARBA00022741"/>
    </source>
</evidence>
<evidence type="ECO:0000256" key="12">
    <source>
        <dbReference type="RuleBase" id="RU003784"/>
    </source>
</evidence>
<dbReference type="Pfam" id="PF01715">
    <property type="entry name" value="IPPT"/>
    <property type="match status" value="1"/>
</dbReference>
<dbReference type="InterPro" id="IPR039657">
    <property type="entry name" value="Dimethylallyltransferase"/>
</dbReference>
<organism evidence="14 15">
    <name type="scientific">Candidatus Glassbacteria bacterium RBG_16_58_8</name>
    <dbReference type="NCBI Taxonomy" id="1817866"/>
    <lineage>
        <taxon>Bacteria</taxon>
        <taxon>Candidatus Glassiibacteriota</taxon>
    </lineage>
</organism>
<feature type="site" description="Interaction with substrate tRNA" evidence="10">
    <location>
        <position position="100"/>
    </location>
</feature>
<evidence type="ECO:0000256" key="4">
    <source>
        <dbReference type="ARBA" id="ARBA00022679"/>
    </source>
</evidence>
<dbReference type="InterPro" id="IPR027417">
    <property type="entry name" value="P-loop_NTPase"/>
</dbReference>
<comment type="caution">
    <text evidence="14">The sequence shown here is derived from an EMBL/GenBank/DDBJ whole genome shotgun (WGS) entry which is preliminary data.</text>
</comment>
<evidence type="ECO:0000256" key="1">
    <source>
        <dbReference type="ARBA" id="ARBA00001946"/>
    </source>
</evidence>
<dbReference type="PANTHER" id="PTHR11088">
    <property type="entry name" value="TRNA DIMETHYLALLYLTRANSFERASE"/>
    <property type="match status" value="1"/>
</dbReference>
<evidence type="ECO:0000256" key="10">
    <source>
        <dbReference type="HAMAP-Rule" id="MF_00185"/>
    </source>
</evidence>
<comment type="caution">
    <text evidence="10">Lacks conserved residue(s) required for the propagation of feature annotation.</text>
</comment>
<feature type="binding site" evidence="10">
    <location>
        <begin position="9"/>
        <end position="16"/>
    </location>
    <ligand>
        <name>ATP</name>
        <dbReference type="ChEBI" id="CHEBI:30616"/>
    </ligand>
</feature>
<dbReference type="Gene3D" id="3.40.50.300">
    <property type="entry name" value="P-loop containing nucleotide triphosphate hydrolases"/>
    <property type="match status" value="1"/>
</dbReference>
<keyword evidence="8 10" id="KW-0460">Magnesium</keyword>
<feature type="binding site" evidence="10">
    <location>
        <begin position="11"/>
        <end position="16"/>
    </location>
    <ligand>
        <name>substrate</name>
    </ligand>
</feature>
<dbReference type="GO" id="GO:0052381">
    <property type="term" value="F:tRNA dimethylallyltransferase activity"/>
    <property type="evidence" value="ECO:0007669"/>
    <property type="project" value="UniProtKB-UniRule"/>
</dbReference>
<keyword evidence="4 10" id="KW-0808">Transferase</keyword>
<evidence type="ECO:0000256" key="3">
    <source>
        <dbReference type="ARBA" id="ARBA00005842"/>
    </source>
</evidence>
<gene>
    <name evidence="10" type="primary">miaA</name>
    <name evidence="14" type="ORF">A2Z06_01470</name>
</gene>
<evidence type="ECO:0000256" key="9">
    <source>
        <dbReference type="ARBA" id="ARBA00049563"/>
    </source>
</evidence>
<keyword evidence="6 10" id="KW-0547">Nucleotide-binding</keyword>
<evidence type="ECO:0000256" key="2">
    <source>
        <dbReference type="ARBA" id="ARBA00003213"/>
    </source>
</evidence>
<comment type="similarity">
    <text evidence="3 10 13">Belongs to the IPP transferase family.</text>
</comment>
<dbReference type="Proteomes" id="UP000179034">
    <property type="component" value="Unassembled WGS sequence"/>
</dbReference>
<evidence type="ECO:0000313" key="15">
    <source>
        <dbReference type="Proteomes" id="UP000179034"/>
    </source>
</evidence>
<dbReference type="SUPFAM" id="SSF52540">
    <property type="entry name" value="P-loop containing nucleoside triphosphate hydrolases"/>
    <property type="match status" value="1"/>
</dbReference>
<keyword evidence="5 10" id="KW-0819">tRNA processing</keyword>
<keyword evidence="7 10" id="KW-0067">ATP-binding</keyword>
<comment type="cofactor">
    <cofactor evidence="1 10">
        <name>Mg(2+)</name>
        <dbReference type="ChEBI" id="CHEBI:18420"/>
    </cofactor>
</comment>
<name>A0A1F5YD19_9BACT</name>